<proteinExistence type="predicted"/>
<sequence length="168" mass="19307">MFARKLSTVNLGEQPFQAERERERQDPGENQEISFTWFEPKIGSSMEPRQDPGENQEISFTWFEPKIGSSMEPRQDPGENQEISFTWFEPKIGSNMEPSNKLKPLVMPVSDTRRLANRKCNPELARCIGECGINSITERITTRFVVKDDRFLEPGEHSSGKRSYFASS</sequence>
<dbReference type="AlphaFoldDB" id="A0A8S1HWW1"/>
<protein>
    <submittedName>
        <fullName evidence="2">Uncharacterized protein</fullName>
    </submittedName>
</protein>
<evidence type="ECO:0000256" key="1">
    <source>
        <dbReference type="SAM" id="MobiDB-lite"/>
    </source>
</evidence>
<dbReference type="Proteomes" id="UP000835052">
    <property type="component" value="Unassembled WGS sequence"/>
</dbReference>
<feature type="compositionally biased region" description="Basic and acidic residues" evidence="1">
    <location>
        <begin position="18"/>
        <end position="27"/>
    </location>
</feature>
<feature type="region of interest" description="Disordered" evidence="1">
    <location>
        <begin position="1"/>
        <end position="57"/>
    </location>
</feature>
<gene>
    <name evidence="2" type="ORF">CAUJ_LOCUS15866</name>
</gene>
<dbReference type="EMBL" id="CAJGYM010000220">
    <property type="protein sequence ID" value="CAD6199967.1"/>
    <property type="molecule type" value="Genomic_DNA"/>
</dbReference>
<reference evidence="2" key="1">
    <citation type="submission" date="2020-10" db="EMBL/GenBank/DDBJ databases">
        <authorList>
            <person name="Kikuchi T."/>
        </authorList>
    </citation>
    <scope>NUCLEOTIDE SEQUENCE</scope>
    <source>
        <strain evidence="2">NKZ352</strain>
    </source>
</reference>
<name>A0A8S1HWW1_9PELO</name>
<organism evidence="2 3">
    <name type="scientific">Caenorhabditis auriculariae</name>
    <dbReference type="NCBI Taxonomy" id="2777116"/>
    <lineage>
        <taxon>Eukaryota</taxon>
        <taxon>Metazoa</taxon>
        <taxon>Ecdysozoa</taxon>
        <taxon>Nematoda</taxon>
        <taxon>Chromadorea</taxon>
        <taxon>Rhabditida</taxon>
        <taxon>Rhabditina</taxon>
        <taxon>Rhabditomorpha</taxon>
        <taxon>Rhabditoidea</taxon>
        <taxon>Rhabditidae</taxon>
        <taxon>Peloderinae</taxon>
        <taxon>Caenorhabditis</taxon>
    </lineage>
</organism>
<evidence type="ECO:0000313" key="3">
    <source>
        <dbReference type="Proteomes" id="UP000835052"/>
    </source>
</evidence>
<evidence type="ECO:0000313" key="2">
    <source>
        <dbReference type="EMBL" id="CAD6199967.1"/>
    </source>
</evidence>
<comment type="caution">
    <text evidence="2">The sequence shown here is derived from an EMBL/GenBank/DDBJ whole genome shotgun (WGS) entry which is preliminary data.</text>
</comment>
<accession>A0A8S1HWW1</accession>
<keyword evidence="3" id="KW-1185">Reference proteome</keyword>